<dbReference type="GO" id="GO:0017005">
    <property type="term" value="F:3'-tyrosyl-DNA phosphodiesterase activity"/>
    <property type="evidence" value="ECO:0007669"/>
    <property type="project" value="TreeGrafter"/>
</dbReference>
<evidence type="ECO:0008006" key="14">
    <source>
        <dbReference type="Google" id="ProtNLM"/>
    </source>
</evidence>
<dbReference type="GO" id="GO:0004527">
    <property type="term" value="F:exonuclease activity"/>
    <property type="evidence" value="ECO:0007669"/>
    <property type="project" value="UniProtKB-KW"/>
</dbReference>
<feature type="binding site" evidence="10">
    <location>
        <position position="162"/>
    </location>
    <ligand>
        <name>substrate</name>
    </ligand>
</feature>
<feature type="compositionally biased region" description="Basic and acidic residues" evidence="11">
    <location>
        <begin position="34"/>
        <end position="48"/>
    </location>
</feature>
<accession>A0A9P6Q0R8</accession>
<evidence type="ECO:0000256" key="8">
    <source>
        <dbReference type="ARBA" id="ARBA00023242"/>
    </source>
</evidence>
<comment type="subcellular location">
    <subcellularLocation>
        <location evidence="1">Nucleus</location>
    </subcellularLocation>
</comment>
<evidence type="ECO:0000256" key="9">
    <source>
        <dbReference type="PIRSR" id="PIRSR610347-1"/>
    </source>
</evidence>
<dbReference type="Pfam" id="PF06087">
    <property type="entry name" value="Tyr-DNA_phospho"/>
    <property type="match status" value="1"/>
</dbReference>
<feature type="region of interest" description="Disordered" evidence="11">
    <location>
        <begin position="1"/>
        <end position="48"/>
    </location>
</feature>
<feature type="active site" description="Nucleophile" evidence="9">
    <location>
        <position position="160"/>
    </location>
</feature>
<dbReference type="InterPro" id="IPR010347">
    <property type="entry name" value="Tdp1"/>
</dbReference>
<comment type="caution">
    <text evidence="12">The sequence shown here is derived from an EMBL/GenBank/DDBJ whole genome shotgun (WGS) entry which is preliminary data.</text>
</comment>
<keyword evidence="8" id="KW-0539">Nucleus</keyword>
<keyword evidence="13" id="KW-1185">Reference proteome</keyword>
<dbReference type="SUPFAM" id="SSF56024">
    <property type="entry name" value="Phospholipase D/nuclease"/>
    <property type="match status" value="2"/>
</dbReference>
<evidence type="ECO:0000313" key="13">
    <source>
        <dbReference type="Proteomes" id="UP000726737"/>
    </source>
</evidence>
<dbReference type="PANTHER" id="PTHR12415">
    <property type="entry name" value="TYROSYL-DNA PHOSPHODIESTERASE 1"/>
    <property type="match status" value="1"/>
</dbReference>
<dbReference type="Proteomes" id="UP000726737">
    <property type="component" value="Unassembled WGS sequence"/>
</dbReference>
<protein>
    <recommendedName>
        <fullName evidence="14">Tyrosyl-DNA phosphodiesterase</fullName>
    </recommendedName>
</protein>
<reference evidence="12" key="1">
    <citation type="journal article" date="2020" name="Fungal Divers.">
        <title>Resolving the Mortierellaceae phylogeny through synthesis of multi-gene phylogenetics and phylogenomics.</title>
        <authorList>
            <person name="Vandepol N."/>
            <person name="Liber J."/>
            <person name="Desiro A."/>
            <person name="Na H."/>
            <person name="Kennedy M."/>
            <person name="Barry K."/>
            <person name="Grigoriev I.V."/>
            <person name="Miller A.N."/>
            <person name="O'Donnell K."/>
            <person name="Stajich J.E."/>
            <person name="Bonito G."/>
        </authorList>
    </citation>
    <scope>NUCLEOTIDE SEQUENCE</scope>
    <source>
        <strain evidence="12">KOD948</strain>
    </source>
</reference>
<dbReference type="GO" id="GO:0003697">
    <property type="term" value="F:single-stranded DNA binding"/>
    <property type="evidence" value="ECO:0007669"/>
    <property type="project" value="TreeGrafter"/>
</dbReference>
<dbReference type="EMBL" id="JAAAJA010000314">
    <property type="protein sequence ID" value="KAG0256143.1"/>
    <property type="molecule type" value="Genomic_DNA"/>
</dbReference>
<keyword evidence="3" id="KW-0540">Nuclease</keyword>
<evidence type="ECO:0000256" key="11">
    <source>
        <dbReference type="SAM" id="MobiDB-lite"/>
    </source>
</evidence>
<sequence length="416" mass="47082">MDEIKSRKEISEDEDSPSIVDNPIAGNSTATKRPITEDTRSGEPRIKKPRESVAIQYIDSSIRLTTVQRAPSAHNVGCVSLESLIGDADLEFMVQINYMINIDFVMSKVHGSIRDKLKTIVYHGLRLNAKELLDMNTDIRIRYPRITMHKVPVPGIGTHHTKAMLLFYSDNTMQLIIHTANMIEQDWRNKTQAVFTTGRLSKKVQGPGLSTCSFERDLLEYLEHYNNHEITHRISQFDFTGVKGVLVGSVPGKHEGVEKNKWGHLKLRTVLRQQVSIPRDLIQGSKIICQISSIGSLGKCSQDWLKGEFEASLNAHRDKLPGNADLCVIYPTAENVRTSANLSKPAWGELKESRLDIKSYELGVLFFPSLFEEQGESGENIHVQMMNATYDRDRDTIWLADKFFPGQDDFGNVLRR</sequence>
<dbReference type="AlphaFoldDB" id="A0A9P6Q0R8"/>
<keyword evidence="6" id="KW-0269">Exonuclease</keyword>
<evidence type="ECO:0000256" key="3">
    <source>
        <dbReference type="ARBA" id="ARBA00022722"/>
    </source>
</evidence>
<dbReference type="GO" id="GO:0005634">
    <property type="term" value="C:nucleus"/>
    <property type="evidence" value="ECO:0007669"/>
    <property type="project" value="UniProtKB-SubCell"/>
</dbReference>
<evidence type="ECO:0000256" key="5">
    <source>
        <dbReference type="ARBA" id="ARBA00022801"/>
    </source>
</evidence>
<keyword evidence="4" id="KW-0227">DNA damage</keyword>
<keyword evidence="5" id="KW-0378">Hydrolase</keyword>
<dbReference type="PANTHER" id="PTHR12415:SF0">
    <property type="entry name" value="TYROSYL-DNA PHOSPHODIESTERASE 1"/>
    <property type="match status" value="1"/>
</dbReference>
<evidence type="ECO:0000256" key="4">
    <source>
        <dbReference type="ARBA" id="ARBA00022763"/>
    </source>
</evidence>
<name>A0A9P6Q0R8_9FUNG</name>
<dbReference type="GO" id="GO:0006281">
    <property type="term" value="P:DNA repair"/>
    <property type="evidence" value="ECO:0007669"/>
    <property type="project" value="UniProtKB-KW"/>
</dbReference>
<dbReference type="GO" id="GO:0003690">
    <property type="term" value="F:double-stranded DNA binding"/>
    <property type="evidence" value="ECO:0007669"/>
    <property type="project" value="TreeGrafter"/>
</dbReference>
<evidence type="ECO:0000256" key="7">
    <source>
        <dbReference type="ARBA" id="ARBA00023204"/>
    </source>
</evidence>
<comment type="similarity">
    <text evidence="2">Belongs to the tyrosyl-DNA phosphodiesterase family.</text>
</comment>
<dbReference type="OrthoDB" id="47785at2759"/>
<evidence type="ECO:0000256" key="1">
    <source>
        <dbReference type="ARBA" id="ARBA00004123"/>
    </source>
</evidence>
<evidence type="ECO:0000313" key="12">
    <source>
        <dbReference type="EMBL" id="KAG0256143.1"/>
    </source>
</evidence>
<organism evidence="12 13">
    <name type="scientific">Mortierella polycephala</name>
    <dbReference type="NCBI Taxonomy" id="41804"/>
    <lineage>
        <taxon>Eukaryota</taxon>
        <taxon>Fungi</taxon>
        <taxon>Fungi incertae sedis</taxon>
        <taxon>Mucoromycota</taxon>
        <taxon>Mortierellomycotina</taxon>
        <taxon>Mortierellomycetes</taxon>
        <taxon>Mortierellales</taxon>
        <taxon>Mortierellaceae</taxon>
        <taxon>Mortierella</taxon>
    </lineage>
</organism>
<evidence type="ECO:0000256" key="6">
    <source>
        <dbReference type="ARBA" id="ARBA00022839"/>
    </source>
</evidence>
<dbReference type="Gene3D" id="3.30.870.10">
    <property type="entry name" value="Endonuclease Chain A"/>
    <property type="match status" value="3"/>
</dbReference>
<evidence type="ECO:0000256" key="10">
    <source>
        <dbReference type="PIRSR" id="PIRSR610347-2"/>
    </source>
</evidence>
<feature type="compositionally biased region" description="Basic and acidic residues" evidence="11">
    <location>
        <begin position="1"/>
        <end position="10"/>
    </location>
</feature>
<keyword evidence="7" id="KW-0234">DNA repair</keyword>
<proteinExistence type="inferred from homology"/>
<evidence type="ECO:0000256" key="2">
    <source>
        <dbReference type="ARBA" id="ARBA00010205"/>
    </source>
</evidence>
<gene>
    <name evidence="12" type="ORF">BG011_004726</name>
</gene>